<protein>
    <recommendedName>
        <fullName evidence="2">MATH domain-containing protein</fullName>
    </recommendedName>
</protein>
<dbReference type="Pfam" id="PF22486">
    <property type="entry name" value="MATH_2"/>
    <property type="match status" value="1"/>
</dbReference>
<feature type="region of interest" description="Disordered" evidence="1">
    <location>
        <begin position="200"/>
        <end position="238"/>
    </location>
</feature>
<gene>
    <name evidence="3" type="ORF">PVAP13_6NG041700</name>
</gene>
<dbReference type="PROSITE" id="PS50144">
    <property type="entry name" value="MATH"/>
    <property type="match status" value="1"/>
</dbReference>
<dbReference type="InterPro" id="IPR002083">
    <property type="entry name" value="MATH/TRAF_dom"/>
</dbReference>
<dbReference type="PANTHER" id="PTHR26379:SF282">
    <property type="entry name" value="OS04G0433000 PROTEIN"/>
    <property type="match status" value="1"/>
</dbReference>
<comment type="caution">
    <text evidence="3">The sequence shown here is derived from an EMBL/GenBank/DDBJ whole genome shotgun (WGS) entry which is preliminary data.</text>
</comment>
<evidence type="ECO:0000256" key="1">
    <source>
        <dbReference type="SAM" id="MobiDB-lite"/>
    </source>
</evidence>
<dbReference type="InterPro" id="IPR045005">
    <property type="entry name" value="BPM1-6"/>
</dbReference>
<dbReference type="Proteomes" id="UP000823388">
    <property type="component" value="Chromosome 6N"/>
</dbReference>
<dbReference type="PANTHER" id="PTHR26379">
    <property type="entry name" value="BTB/POZ AND MATH DOMAIN-CONTAINING PROTEIN 1"/>
    <property type="match status" value="1"/>
</dbReference>
<dbReference type="GO" id="GO:0016567">
    <property type="term" value="P:protein ubiquitination"/>
    <property type="evidence" value="ECO:0007669"/>
    <property type="project" value="InterPro"/>
</dbReference>
<feature type="domain" description="MATH" evidence="2">
    <location>
        <begin position="5"/>
        <end position="172"/>
    </location>
</feature>
<evidence type="ECO:0000259" key="2">
    <source>
        <dbReference type="PROSITE" id="PS50144"/>
    </source>
</evidence>
<accession>A0A8T0QU95</accession>
<name>A0A8T0QU95_PANVG</name>
<dbReference type="CDD" id="cd00121">
    <property type="entry name" value="MATH"/>
    <property type="match status" value="1"/>
</dbReference>
<dbReference type="EMBL" id="CM029048">
    <property type="protein sequence ID" value="KAG2576812.1"/>
    <property type="molecule type" value="Genomic_DNA"/>
</dbReference>
<reference evidence="3" key="1">
    <citation type="submission" date="2020-05" db="EMBL/GenBank/DDBJ databases">
        <title>WGS assembly of Panicum virgatum.</title>
        <authorList>
            <person name="Lovell J.T."/>
            <person name="Jenkins J."/>
            <person name="Shu S."/>
            <person name="Juenger T.E."/>
            <person name="Schmutz J."/>
        </authorList>
    </citation>
    <scope>NUCLEOTIDE SEQUENCE</scope>
    <source>
        <strain evidence="3">AP13</strain>
    </source>
</reference>
<proteinExistence type="predicted"/>
<organism evidence="3 4">
    <name type="scientific">Panicum virgatum</name>
    <name type="common">Blackwell switchgrass</name>
    <dbReference type="NCBI Taxonomy" id="38727"/>
    <lineage>
        <taxon>Eukaryota</taxon>
        <taxon>Viridiplantae</taxon>
        <taxon>Streptophyta</taxon>
        <taxon>Embryophyta</taxon>
        <taxon>Tracheophyta</taxon>
        <taxon>Spermatophyta</taxon>
        <taxon>Magnoliopsida</taxon>
        <taxon>Liliopsida</taxon>
        <taxon>Poales</taxon>
        <taxon>Poaceae</taxon>
        <taxon>PACMAD clade</taxon>
        <taxon>Panicoideae</taxon>
        <taxon>Panicodae</taxon>
        <taxon>Paniceae</taxon>
        <taxon>Panicinae</taxon>
        <taxon>Panicum</taxon>
        <taxon>Panicum sect. Hiantes</taxon>
    </lineage>
</organism>
<dbReference type="AlphaFoldDB" id="A0A8T0QU95"/>
<sequence length="238" mass="27276">MSAVQPLLSAAVRQLSRSACGAVVKPARGFQVFRIDGYSWTKTLPAGPTSTSTRFLSSIDYYPNGKHRAGDDSDSISLYLRLAEYHYRPKQRVQQRVRAQYRFRLLDPSGGDAYELPAATGVFAPTAVHDHHYDEEEELVGCGYAKFITKEELERRRETLLKDDSLAIRCDVGVVEVEGLSLGSKFRHQRATVLDLYYSDDEDSDDDQARPRRNRSRRQPDDREFIRRCLPEQRHHRA</sequence>
<evidence type="ECO:0000313" key="4">
    <source>
        <dbReference type="Proteomes" id="UP000823388"/>
    </source>
</evidence>
<keyword evidence="4" id="KW-1185">Reference proteome</keyword>
<dbReference type="Gene3D" id="2.60.210.10">
    <property type="entry name" value="Apoptosis, Tumor Necrosis Factor Receptor Associated Protein 2, Chain A"/>
    <property type="match status" value="1"/>
</dbReference>
<feature type="compositionally biased region" description="Basic and acidic residues" evidence="1">
    <location>
        <begin position="218"/>
        <end position="238"/>
    </location>
</feature>
<evidence type="ECO:0000313" key="3">
    <source>
        <dbReference type="EMBL" id="KAG2576812.1"/>
    </source>
</evidence>
<dbReference type="InterPro" id="IPR008974">
    <property type="entry name" value="TRAF-like"/>
</dbReference>
<dbReference type="SUPFAM" id="SSF49599">
    <property type="entry name" value="TRAF domain-like"/>
    <property type="match status" value="1"/>
</dbReference>